<dbReference type="OrthoDB" id="3187054at2759"/>
<evidence type="ECO:0000256" key="1">
    <source>
        <dbReference type="SAM" id="MobiDB-lite"/>
    </source>
</evidence>
<name>A0A4Y7QAX2_9AGAM</name>
<feature type="region of interest" description="Disordered" evidence="1">
    <location>
        <begin position="96"/>
        <end position="145"/>
    </location>
</feature>
<feature type="compositionally biased region" description="Polar residues" evidence="1">
    <location>
        <begin position="163"/>
        <end position="173"/>
    </location>
</feature>
<dbReference type="VEuPathDB" id="FungiDB:BD410DRAFT_837733"/>
<feature type="compositionally biased region" description="Polar residues" evidence="1">
    <location>
        <begin position="1"/>
        <end position="18"/>
    </location>
</feature>
<evidence type="ECO:0000313" key="2">
    <source>
        <dbReference type="EMBL" id="TDL24817.1"/>
    </source>
</evidence>
<proteinExistence type="predicted"/>
<dbReference type="AlphaFoldDB" id="A0A4Y7QAX2"/>
<accession>A0A4Y7QAX2</accession>
<gene>
    <name evidence="2" type="ORF">BD410DRAFT_837733</name>
</gene>
<keyword evidence="3" id="KW-1185">Reference proteome</keyword>
<feature type="region of interest" description="Disordered" evidence="1">
    <location>
        <begin position="163"/>
        <end position="225"/>
    </location>
</feature>
<dbReference type="EMBL" id="ML170165">
    <property type="protein sequence ID" value="TDL24817.1"/>
    <property type="molecule type" value="Genomic_DNA"/>
</dbReference>
<organism evidence="2 3">
    <name type="scientific">Rickenella mellea</name>
    <dbReference type="NCBI Taxonomy" id="50990"/>
    <lineage>
        <taxon>Eukaryota</taxon>
        <taxon>Fungi</taxon>
        <taxon>Dikarya</taxon>
        <taxon>Basidiomycota</taxon>
        <taxon>Agaricomycotina</taxon>
        <taxon>Agaricomycetes</taxon>
        <taxon>Hymenochaetales</taxon>
        <taxon>Rickenellaceae</taxon>
        <taxon>Rickenella</taxon>
    </lineage>
</organism>
<feature type="region of interest" description="Disordered" evidence="1">
    <location>
        <begin position="66"/>
        <end position="85"/>
    </location>
</feature>
<reference evidence="2 3" key="1">
    <citation type="submission" date="2018-06" db="EMBL/GenBank/DDBJ databases">
        <title>A transcriptomic atlas of mushroom development highlights an independent origin of complex multicellularity.</title>
        <authorList>
            <consortium name="DOE Joint Genome Institute"/>
            <person name="Krizsan K."/>
            <person name="Almasi E."/>
            <person name="Merenyi Z."/>
            <person name="Sahu N."/>
            <person name="Viragh M."/>
            <person name="Koszo T."/>
            <person name="Mondo S."/>
            <person name="Kiss B."/>
            <person name="Balint B."/>
            <person name="Kues U."/>
            <person name="Barry K."/>
            <person name="Hegedus J.C."/>
            <person name="Henrissat B."/>
            <person name="Johnson J."/>
            <person name="Lipzen A."/>
            <person name="Ohm R."/>
            <person name="Nagy I."/>
            <person name="Pangilinan J."/>
            <person name="Yan J."/>
            <person name="Xiong Y."/>
            <person name="Grigoriev I.V."/>
            <person name="Hibbett D.S."/>
            <person name="Nagy L.G."/>
        </authorList>
    </citation>
    <scope>NUCLEOTIDE SEQUENCE [LARGE SCALE GENOMIC DNA]</scope>
    <source>
        <strain evidence="2 3">SZMC22713</strain>
    </source>
</reference>
<feature type="compositionally biased region" description="Acidic residues" evidence="1">
    <location>
        <begin position="97"/>
        <end position="109"/>
    </location>
</feature>
<feature type="region of interest" description="Disordered" evidence="1">
    <location>
        <begin position="1"/>
        <end position="46"/>
    </location>
</feature>
<dbReference type="Proteomes" id="UP000294933">
    <property type="component" value="Unassembled WGS sequence"/>
</dbReference>
<sequence>MSSTPRPILKRSSSSGATSPPRVVHFPPSPTLISRTFSAHSPTSYDRSPIIVHTNSCAMPERGCPGRTYVPETSSRTNHGRQGRHVHPRACITSSFTEEEEEDHDEDDDHTPTHSVAPPLIPNRTLLPPLIPDLSSESEESDGFLSPERMPFAYLSITSAMRSSQSSTPTQLSFLPHPPSPPKYRPSEDDKNRRKQQKKDCTRKSRPDLERKYGRSSFAEVPNDDGCLGGFWLIV</sequence>
<feature type="compositionally biased region" description="Basic and acidic residues" evidence="1">
    <location>
        <begin position="185"/>
        <end position="213"/>
    </location>
</feature>
<protein>
    <submittedName>
        <fullName evidence="2">Uncharacterized protein</fullName>
    </submittedName>
</protein>
<feature type="compositionally biased region" description="Polar residues" evidence="1">
    <location>
        <begin position="31"/>
        <end position="46"/>
    </location>
</feature>
<evidence type="ECO:0000313" key="3">
    <source>
        <dbReference type="Proteomes" id="UP000294933"/>
    </source>
</evidence>